<protein>
    <submittedName>
        <fullName evidence="3">Histidine kinase</fullName>
    </submittedName>
</protein>
<gene>
    <name evidence="3" type="ORF">AOX59_06590</name>
</gene>
<evidence type="ECO:0000313" key="4">
    <source>
        <dbReference type="Proteomes" id="UP000050331"/>
    </source>
</evidence>
<keyword evidence="4" id="KW-1185">Reference proteome</keyword>
<dbReference type="Proteomes" id="UP000050331">
    <property type="component" value="Chromosome"/>
</dbReference>
<keyword evidence="1" id="KW-0472">Membrane</keyword>
<dbReference type="EMBL" id="CP013862">
    <property type="protein sequence ID" value="ALX48304.1"/>
    <property type="molecule type" value="Genomic_DNA"/>
</dbReference>
<evidence type="ECO:0000259" key="2">
    <source>
        <dbReference type="Pfam" id="PF13239"/>
    </source>
</evidence>
<organism evidence="3 4">
    <name type="scientific">Lentibacillus amyloliquefaciens</name>
    <dbReference type="NCBI Taxonomy" id="1472767"/>
    <lineage>
        <taxon>Bacteria</taxon>
        <taxon>Bacillati</taxon>
        <taxon>Bacillota</taxon>
        <taxon>Bacilli</taxon>
        <taxon>Bacillales</taxon>
        <taxon>Bacillaceae</taxon>
        <taxon>Lentibacillus</taxon>
    </lineage>
</organism>
<dbReference type="KEGG" id="lao:AOX59_06590"/>
<reference evidence="3 4" key="1">
    <citation type="submission" date="2016-01" db="EMBL/GenBank/DDBJ databases">
        <title>Complete genome sequence of strain Lentibacillus amyloliquefaciens LAM0015T isolated from saline sediment.</title>
        <authorList>
            <person name="Wang J.-L."/>
            <person name="He M.-X."/>
        </authorList>
    </citation>
    <scope>NUCLEOTIDE SEQUENCE [LARGE SCALE GENOMIC DNA]</scope>
    <source>
        <strain evidence="3 4">LAM0015</strain>
    </source>
</reference>
<feature type="domain" description="2TM" evidence="2">
    <location>
        <begin position="2"/>
        <end position="75"/>
    </location>
</feature>
<dbReference type="GO" id="GO:0016301">
    <property type="term" value="F:kinase activity"/>
    <property type="evidence" value="ECO:0007669"/>
    <property type="project" value="UniProtKB-KW"/>
</dbReference>
<evidence type="ECO:0000256" key="1">
    <source>
        <dbReference type="SAM" id="Phobius"/>
    </source>
</evidence>
<evidence type="ECO:0000313" key="3">
    <source>
        <dbReference type="EMBL" id="ALX48304.1"/>
    </source>
</evidence>
<keyword evidence="1" id="KW-0812">Transmembrane</keyword>
<dbReference type="AlphaFoldDB" id="A0A0U3W592"/>
<keyword evidence="3" id="KW-0808">Transferase</keyword>
<feature type="transmembrane region" description="Helical" evidence="1">
    <location>
        <begin position="7"/>
        <end position="29"/>
    </location>
</feature>
<dbReference type="Pfam" id="PF13239">
    <property type="entry name" value="2TM"/>
    <property type="match status" value="1"/>
</dbReference>
<dbReference type="OrthoDB" id="8965954at2"/>
<proteinExistence type="predicted"/>
<accession>A0A0U3W592</accession>
<keyword evidence="1" id="KW-1133">Transmembrane helix</keyword>
<sequence length="81" mass="9542">MENLKAFYIHLTVFTLVNIMLIAINILTYEQSGHWWFFYPLLGWGIGLVSHGLSVSSFGLFGPDWEEKKIQEYMEKENRNE</sequence>
<dbReference type="InterPro" id="IPR025698">
    <property type="entry name" value="2TM_dom"/>
</dbReference>
<name>A0A0U3W592_9BACI</name>
<keyword evidence="3" id="KW-0418">Kinase</keyword>
<feature type="transmembrane region" description="Helical" evidence="1">
    <location>
        <begin position="41"/>
        <end position="61"/>
    </location>
</feature>